<dbReference type="GO" id="GO:0016887">
    <property type="term" value="F:ATP hydrolysis activity"/>
    <property type="evidence" value="ECO:0007669"/>
    <property type="project" value="InterPro"/>
</dbReference>
<dbReference type="PROSITE" id="PS00211">
    <property type="entry name" value="ABC_TRANSPORTER_1"/>
    <property type="match status" value="1"/>
</dbReference>
<feature type="domain" description="ABC transporter" evidence="4">
    <location>
        <begin position="4"/>
        <end position="225"/>
    </location>
</feature>
<dbReference type="SUPFAM" id="SSF52540">
    <property type="entry name" value="P-loop containing nucleoside triphosphate hydrolases"/>
    <property type="match status" value="1"/>
</dbReference>
<evidence type="ECO:0000256" key="2">
    <source>
        <dbReference type="ARBA" id="ARBA00022741"/>
    </source>
</evidence>
<dbReference type="Gene3D" id="3.40.50.300">
    <property type="entry name" value="P-loop containing nucleotide triphosphate hydrolases"/>
    <property type="match status" value="1"/>
</dbReference>
<dbReference type="InterPro" id="IPR003593">
    <property type="entry name" value="AAA+_ATPase"/>
</dbReference>
<dbReference type="CDD" id="cd03255">
    <property type="entry name" value="ABC_MJ0796_LolCDE_FtsE"/>
    <property type="match status" value="1"/>
</dbReference>
<evidence type="ECO:0000259" key="4">
    <source>
        <dbReference type="PROSITE" id="PS50893"/>
    </source>
</evidence>
<keyword evidence="3 5" id="KW-0067">ATP-binding</keyword>
<dbReference type="FunFam" id="3.40.50.300:FF:000032">
    <property type="entry name" value="Export ABC transporter ATP-binding protein"/>
    <property type="match status" value="1"/>
</dbReference>
<dbReference type="PROSITE" id="PS50893">
    <property type="entry name" value="ABC_TRANSPORTER_2"/>
    <property type="match status" value="1"/>
</dbReference>
<evidence type="ECO:0000256" key="3">
    <source>
        <dbReference type="ARBA" id="ARBA00022840"/>
    </source>
</evidence>
<dbReference type="GO" id="GO:0005524">
    <property type="term" value="F:ATP binding"/>
    <property type="evidence" value="ECO:0007669"/>
    <property type="project" value="UniProtKB-KW"/>
</dbReference>
<dbReference type="AlphaFoldDB" id="A0A7V4EBJ4"/>
<organism evidence="5">
    <name type="scientific">candidate division WOR-3 bacterium</name>
    <dbReference type="NCBI Taxonomy" id="2052148"/>
    <lineage>
        <taxon>Bacteria</taxon>
        <taxon>Bacteria division WOR-3</taxon>
    </lineage>
</organism>
<gene>
    <name evidence="5" type="ORF">ENT96_01755</name>
</gene>
<dbReference type="GO" id="GO:0005886">
    <property type="term" value="C:plasma membrane"/>
    <property type="evidence" value="ECO:0007669"/>
    <property type="project" value="TreeGrafter"/>
</dbReference>
<dbReference type="Pfam" id="PF00005">
    <property type="entry name" value="ABC_tran"/>
    <property type="match status" value="1"/>
</dbReference>
<evidence type="ECO:0000256" key="1">
    <source>
        <dbReference type="ARBA" id="ARBA00022448"/>
    </source>
</evidence>
<comment type="caution">
    <text evidence="5">The sequence shown here is derived from an EMBL/GenBank/DDBJ whole genome shotgun (WGS) entry which is preliminary data.</text>
</comment>
<dbReference type="InterPro" id="IPR003439">
    <property type="entry name" value="ABC_transporter-like_ATP-bd"/>
</dbReference>
<proteinExistence type="predicted"/>
<dbReference type="SMART" id="SM00382">
    <property type="entry name" value="AAA"/>
    <property type="match status" value="1"/>
</dbReference>
<dbReference type="GO" id="GO:0098796">
    <property type="term" value="C:membrane protein complex"/>
    <property type="evidence" value="ECO:0007669"/>
    <property type="project" value="UniProtKB-ARBA"/>
</dbReference>
<name>A0A7V4EBJ4_UNCW3</name>
<keyword evidence="1" id="KW-0813">Transport</keyword>
<dbReference type="EMBL" id="DTAR01000146">
    <property type="protein sequence ID" value="HGM97759.1"/>
    <property type="molecule type" value="Genomic_DNA"/>
</dbReference>
<dbReference type="InterPro" id="IPR027417">
    <property type="entry name" value="P-loop_NTPase"/>
</dbReference>
<reference evidence="5" key="1">
    <citation type="journal article" date="2020" name="mSystems">
        <title>Genome- and Community-Level Interaction Insights into Carbon Utilization and Element Cycling Functions of Hydrothermarchaeota in Hydrothermal Sediment.</title>
        <authorList>
            <person name="Zhou Z."/>
            <person name="Liu Y."/>
            <person name="Xu W."/>
            <person name="Pan J."/>
            <person name="Luo Z.H."/>
            <person name="Li M."/>
        </authorList>
    </citation>
    <scope>NUCLEOTIDE SEQUENCE [LARGE SCALE GENOMIC DNA]</scope>
    <source>
        <strain evidence="5">SpSt-626</strain>
    </source>
</reference>
<dbReference type="PANTHER" id="PTHR24220">
    <property type="entry name" value="IMPORT ATP-BINDING PROTEIN"/>
    <property type="match status" value="1"/>
</dbReference>
<evidence type="ECO:0000313" key="5">
    <source>
        <dbReference type="EMBL" id="HGM97759.1"/>
    </source>
</evidence>
<dbReference type="PANTHER" id="PTHR24220:SF86">
    <property type="entry name" value="ABC TRANSPORTER ABCH.1"/>
    <property type="match status" value="1"/>
</dbReference>
<dbReference type="InterPro" id="IPR017871">
    <property type="entry name" value="ABC_transporter-like_CS"/>
</dbReference>
<protein>
    <submittedName>
        <fullName evidence="5">ABC transporter ATP-binding protein</fullName>
    </submittedName>
</protein>
<dbReference type="GO" id="GO:0022857">
    <property type="term" value="F:transmembrane transporter activity"/>
    <property type="evidence" value="ECO:0007669"/>
    <property type="project" value="TreeGrafter"/>
</dbReference>
<accession>A0A7V4EBJ4</accession>
<dbReference type="InterPro" id="IPR017911">
    <property type="entry name" value="MacB-like_ATP-bd"/>
</dbReference>
<dbReference type="InterPro" id="IPR015854">
    <property type="entry name" value="ABC_transpr_LolD-like"/>
</dbReference>
<keyword evidence="2" id="KW-0547">Nucleotide-binding</keyword>
<sequence length="225" mass="25585">MKIIELKGIEKEYVTGKQKIKALKGIDLFIEKGEFISIVGPSGSGKTTLLNIIGCIDIPTKGEVIFKNESLSNKKPDELAFLRRNYFGFIFQTFNLIPVLTVYENIEIALNLKYKNLKRNEKEKKIMEILEAVGLKEKRNVKPLELSGGEQQRVSIARALVKEPEFVLADEPTANLDSKTGSNIVELMRKLNKEKNVTFIFSTHDPLIMQYADRIIKLRDGLLEE</sequence>